<dbReference type="Proteomes" id="UP000252289">
    <property type="component" value="Unassembled WGS sequence"/>
</dbReference>
<dbReference type="EMBL" id="QOQK01000001">
    <property type="protein sequence ID" value="RCL85670.1"/>
    <property type="molecule type" value="Genomic_DNA"/>
</dbReference>
<proteinExistence type="predicted"/>
<accession>A0A368ELE4</accession>
<reference evidence="1 2" key="1">
    <citation type="journal article" date="2018" name="Microbiome">
        <title>Fine metagenomic profile of the Mediterranean stratified and mixed water columns revealed by assembly and recruitment.</title>
        <authorList>
            <person name="Haro-Moreno J.M."/>
            <person name="Lopez-Perez M."/>
            <person name="De La Torre J.R."/>
            <person name="Picazo A."/>
            <person name="Camacho A."/>
            <person name="Rodriguez-Valera F."/>
        </authorList>
    </citation>
    <scope>NUCLEOTIDE SEQUENCE [LARGE SCALE GENOMIC DNA]</scope>
    <source>
        <strain evidence="1">MED-G50</strain>
    </source>
</reference>
<evidence type="ECO:0000313" key="1">
    <source>
        <dbReference type="EMBL" id="RCL85670.1"/>
    </source>
</evidence>
<organism evidence="1 2">
    <name type="scientific">PS1 clade bacterium</name>
    <dbReference type="NCBI Taxonomy" id="2175152"/>
    <lineage>
        <taxon>Bacteria</taxon>
        <taxon>Pseudomonadati</taxon>
        <taxon>Pseudomonadota</taxon>
        <taxon>Alphaproteobacteria</taxon>
        <taxon>PS1 clade</taxon>
    </lineage>
</organism>
<evidence type="ECO:0000313" key="2">
    <source>
        <dbReference type="Proteomes" id="UP000252289"/>
    </source>
</evidence>
<sequence>MPLIIILLLTGCSISDNQNIFSLQANIEIITEELDHKKNNLKDFMTNMDGEISLLEKEIIFDVEQFIVSELIELNNEIITLEEKTNIGFSKSDSAEELAFLGRNQISAPDQFVSLQEGFIFLGANSSTNRFTAGQVELKELISSKKMSANFAGLHLPNVIETLAKSMNISIYLSPSLQASKEPVFLKMQNVDTLDILEILLDEYSVTLAYDIELSIARFFNEEEFDTHMIKAIRVATAHNQIAKIHKNKKELIFQKNELLEFYENYLQPSKHTPQLGFQTYLDMNVSLQSGLSSSLLQIKEMIFKGQMKIIEKKASYGEELRKLSNEVNILYQKLEALKAELAKASQ</sequence>
<dbReference type="AlphaFoldDB" id="A0A368ELE4"/>
<protein>
    <submittedName>
        <fullName evidence="1">Uncharacterized protein</fullName>
    </submittedName>
</protein>
<gene>
    <name evidence="1" type="ORF">DBW64_00335</name>
</gene>
<name>A0A368ELE4_9PROT</name>
<comment type="caution">
    <text evidence="1">The sequence shown here is derived from an EMBL/GenBank/DDBJ whole genome shotgun (WGS) entry which is preliminary data.</text>
</comment>